<dbReference type="InParanoid" id="A0A059C4K5"/>
<protein>
    <submittedName>
        <fullName evidence="2">Uncharacterized protein</fullName>
    </submittedName>
</protein>
<name>A0A059C4K5_EUCGR</name>
<organism evidence="2">
    <name type="scientific">Eucalyptus grandis</name>
    <name type="common">Flooded gum</name>
    <dbReference type="NCBI Taxonomy" id="71139"/>
    <lineage>
        <taxon>Eukaryota</taxon>
        <taxon>Viridiplantae</taxon>
        <taxon>Streptophyta</taxon>
        <taxon>Embryophyta</taxon>
        <taxon>Tracheophyta</taxon>
        <taxon>Spermatophyta</taxon>
        <taxon>Magnoliopsida</taxon>
        <taxon>eudicotyledons</taxon>
        <taxon>Gunneridae</taxon>
        <taxon>Pentapetalae</taxon>
        <taxon>rosids</taxon>
        <taxon>malvids</taxon>
        <taxon>Myrtales</taxon>
        <taxon>Myrtaceae</taxon>
        <taxon>Myrtoideae</taxon>
        <taxon>Eucalypteae</taxon>
        <taxon>Eucalyptus</taxon>
    </lineage>
</organism>
<proteinExistence type="predicted"/>
<dbReference type="Gramene" id="KCW73121">
    <property type="protein sequence ID" value="KCW73121"/>
    <property type="gene ID" value="EUGRSUZ_E01575"/>
</dbReference>
<dbReference type="EMBL" id="KK198757">
    <property type="protein sequence ID" value="KCW73121.1"/>
    <property type="molecule type" value="Genomic_DNA"/>
</dbReference>
<feature type="compositionally biased region" description="Polar residues" evidence="1">
    <location>
        <begin position="26"/>
        <end position="36"/>
    </location>
</feature>
<sequence>MNRTCFCCQTNYVSHFHRNHLYLSSFSPRPSHSQTHQTDRKHQVAKRHVKKGTGPSCSKGPPLLAGPKKRNARERACQVRRKTMLNLYANLKTHWT</sequence>
<reference evidence="2" key="1">
    <citation type="submission" date="2013-07" db="EMBL/GenBank/DDBJ databases">
        <title>The genome of Eucalyptus grandis.</title>
        <authorList>
            <person name="Schmutz J."/>
            <person name="Hayes R."/>
            <person name="Myburg A."/>
            <person name="Tuskan G."/>
            <person name="Grattapaglia D."/>
            <person name="Rokhsar D.S."/>
        </authorList>
    </citation>
    <scope>NUCLEOTIDE SEQUENCE</scope>
    <source>
        <tissue evidence="2">Leaf extractions</tissue>
    </source>
</reference>
<evidence type="ECO:0000256" key="1">
    <source>
        <dbReference type="SAM" id="MobiDB-lite"/>
    </source>
</evidence>
<dbReference type="AlphaFoldDB" id="A0A059C4K5"/>
<feature type="region of interest" description="Disordered" evidence="1">
    <location>
        <begin position="26"/>
        <end position="73"/>
    </location>
</feature>
<gene>
    <name evidence="2" type="ORF">EUGRSUZ_E01575</name>
</gene>
<evidence type="ECO:0000313" key="2">
    <source>
        <dbReference type="EMBL" id="KCW73121.1"/>
    </source>
</evidence>
<accession>A0A059C4K5</accession>